<name>A0A0U5GK59_9GAMM</name>
<dbReference type="STRING" id="1619313.EM595_1014"/>
<organism evidence="1 2">
    <name type="scientific">Duffyella gerundensis</name>
    <dbReference type="NCBI Taxonomy" id="1619313"/>
    <lineage>
        <taxon>Bacteria</taxon>
        <taxon>Pseudomonadati</taxon>
        <taxon>Pseudomonadota</taxon>
        <taxon>Gammaproteobacteria</taxon>
        <taxon>Enterobacterales</taxon>
        <taxon>Erwiniaceae</taxon>
        <taxon>Duffyella</taxon>
    </lineage>
</organism>
<dbReference type="InterPro" id="IPR046066">
    <property type="entry name" value="DUF6024"/>
</dbReference>
<dbReference type="RefSeq" id="WP_067428504.1">
    <property type="nucleotide sequence ID" value="NZ_LN907827.1"/>
</dbReference>
<evidence type="ECO:0000313" key="1">
    <source>
        <dbReference type="EMBL" id="CUU23250.1"/>
    </source>
</evidence>
<gene>
    <name evidence="1" type="ORF">EM595_1014</name>
</gene>
<dbReference type="EMBL" id="LN907827">
    <property type="protein sequence ID" value="CUU23250.1"/>
    <property type="molecule type" value="Genomic_DNA"/>
</dbReference>
<reference evidence="2" key="1">
    <citation type="submission" date="2015-11" db="EMBL/GenBank/DDBJ databases">
        <authorList>
            <person name="Blom J."/>
        </authorList>
    </citation>
    <scope>NUCLEOTIDE SEQUENCE [LARGE SCALE GENOMIC DNA]</scope>
</reference>
<dbReference type="OrthoDB" id="5822449at2"/>
<dbReference type="PATRIC" id="fig|1619313.3.peg.1054"/>
<keyword evidence="2" id="KW-1185">Reference proteome</keyword>
<evidence type="ECO:0000313" key="2">
    <source>
        <dbReference type="Proteomes" id="UP000059419"/>
    </source>
</evidence>
<dbReference type="KEGG" id="ege:EM595_1014"/>
<dbReference type="Pfam" id="PF19488">
    <property type="entry name" value="DUF6024"/>
    <property type="match status" value="1"/>
</dbReference>
<dbReference type="Proteomes" id="UP000059419">
    <property type="component" value="Chromosome 1"/>
</dbReference>
<protein>
    <submittedName>
        <fullName evidence="1">Uncharacterized protein</fullName>
    </submittedName>
</protein>
<dbReference type="AlphaFoldDB" id="A0A0U5GK59"/>
<accession>A0A0U5GK59</accession>
<proteinExistence type="predicted"/>
<sequence length="281" mass="31077">MHTRSDKTLSARHREKQCHQLRLQLSRLYKLDRFDLFFMPSQRVARLILSQLMIRQEAMNRQRRQFAFAASELQPSPRGLPPQADSIAIIEHVSPLNGKVTAPDDHGSQGVIDASESFATLLHGELVEHGQLFITTLGSHAALTHSLVLVALRTCAFSTWMRSELRLFEQSLVKVTAVEAALQRIASRGWQPYNVARVAPICLEQPLLVRSVSAPGLPFSCIPLTPAWGSALALSSGDGFYCRERGLLHLAASARGDGSQPVTMTEALTQRLQRLLLAAAR</sequence>